<dbReference type="Gene3D" id="3.40.50.410">
    <property type="entry name" value="von Willebrand factor, type A domain"/>
    <property type="match status" value="1"/>
</dbReference>
<dbReference type="InterPro" id="IPR002035">
    <property type="entry name" value="VWF_A"/>
</dbReference>
<dbReference type="Pfam" id="PF13768">
    <property type="entry name" value="VWA_3"/>
    <property type="match status" value="1"/>
</dbReference>
<evidence type="ECO:0000256" key="1">
    <source>
        <dbReference type="SAM" id="MobiDB-lite"/>
    </source>
</evidence>
<dbReference type="SMART" id="SM00327">
    <property type="entry name" value="VWA"/>
    <property type="match status" value="1"/>
</dbReference>
<reference evidence="3" key="1">
    <citation type="submission" date="2015-07" db="EMBL/GenBank/DDBJ databases">
        <title>Transcriptome Assembly of Anthurium amnicola.</title>
        <authorList>
            <person name="Suzuki J."/>
        </authorList>
    </citation>
    <scope>NUCLEOTIDE SEQUENCE</scope>
</reference>
<dbReference type="PROSITE" id="PS50234">
    <property type="entry name" value="VWFA"/>
    <property type="match status" value="1"/>
</dbReference>
<dbReference type="EMBL" id="GDJX01010576">
    <property type="protein sequence ID" value="JAT57360.1"/>
    <property type="molecule type" value="Transcribed_RNA"/>
</dbReference>
<evidence type="ECO:0000313" key="3">
    <source>
        <dbReference type="EMBL" id="JAT43732.1"/>
    </source>
</evidence>
<organism evidence="3">
    <name type="scientific">Anthurium amnicola</name>
    <dbReference type="NCBI Taxonomy" id="1678845"/>
    <lineage>
        <taxon>Eukaryota</taxon>
        <taxon>Viridiplantae</taxon>
        <taxon>Streptophyta</taxon>
        <taxon>Embryophyta</taxon>
        <taxon>Tracheophyta</taxon>
        <taxon>Spermatophyta</taxon>
        <taxon>Magnoliopsida</taxon>
        <taxon>Liliopsida</taxon>
        <taxon>Araceae</taxon>
        <taxon>Pothoideae</taxon>
        <taxon>Potheae</taxon>
        <taxon>Anthurium</taxon>
    </lineage>
</organism>
<accession>A0A1D1XMV8</accession>
<feature type="region of interest" description="Disordered" evidence="1">
    <location>
        <begin position="658"/>
        <end position="681"/>
    </location>
</feature>
<feature type="domain" description="VWFA" evidence="2">
    <location>
        <begin position="355"/>
        <end position="532"/>
    </location>
</feature>
<dbReference type="AlphaFoldDB" id="A0A1D1XMV8"/>
<evidence type="ECO:0000259" key="2">
    <source>
        <dbReference type="PROSITE" id="PS50234"/>
    </source>
</evidence>
<proteinExistence type="predicted"/>
<gene>
    <name evidence="3" type="primary">ITIH2_4</name>
    <name evidence="4" type="synonym">ITIH2_0</name>
    <name evidence="3" type="ORF">g.44596</name>
    <name evidence="4" type="ORF">g.44599</name>
</gene>
<dbReference type="PANTHER" id="PTHR46503:SF1">
    <property type="entry name" value="INTER-ALPHA-TRYPSIN INHIBITOR HEAVY CHAIN-LIKE PROTEIN"/>
    <property type="match status" value="1"/>
</dbReference>
<sequence>VCVCVCVSPSSAAAKARDPIWFGAAMDEEFGKAVEDGLKLAKRLCSTKDPYYQAPPRPPGGMERGQLLGESLQPASPMVYAVIHDPAAVDNPDVPSYQPHVYGRMDPPALIPLLMNGVGMEVECYLDRAFVTVRGSWRVHCVMGSRFCDCRLVVPLGEQGSILGVEVDVARGSYLTQVIKIEENQNMEKSSQTEVGGFLKPQMFSLIIPQVKGGSVLSLEVRWLQRLLYNDGQFSISIPFTFPEFVNPSGKIISKRERIKLNINSGTGKEVLCQMTSHALKEIRRQPGGVSFLYDGEVISWSKLDFKFSYTVYSNDIFGGTLLQSPSMNDPDQREMFCLYLFPGTNQQRKVFRNEVVFVVDISESMRGRPLDSVNNALSAVLSELTPSDSFSIIAFNEETYTFSSSLVLATQETVENAAQWMKKNLVTSGGTNIVKSLNEAVGILANTINSMPHICLITDGAVENERSICSTIRTLVDSRASIAPRISTFGIGSYCNHYFLRMLATIGKGLYDAAFEADSIDIRLQRFFKNISSPILANITVENFDHLDSFEVYPSHIPDLLLGYPLILVGRFHGNLPDSVELKGFLAGMVHFSINLKVQKAKDIPLDKVFAKQQIDLMTSQAWFSKSEQLEQKIIKLSIQSGVASEFTHMVLQKKAENDGPVQEGKKFERQKDSGSKDDKPALVGGITLGFGDVIATAENLPPGFRGVKLPEPNSYKMAVDCCNNLANCCCCMCCIQTCSRLNDQCVIIMTQLCTALSCFACIECCAELCCSGSD</sequence>
<dbReference type="EMBL" id="GDJX01024204">
    <property type="protein sequence ID" value="JAT43732.1"/>
    <property type="molecule type" value="Transcribed_RNA"/>
</dbReference>
<dbReference type="SUPFAM" id="SSF53300">
    <property type="entry name" value="vWA-like"/>
    <property type="match status" value="1"/>
</dbReference>
<protein>
    <submittedName>
        <fullName evidence="3">Inter-alpha-trypsin inhibitor heavy chain H2</fullName>
    </submittedName>
</protein>
<feature type="non-terminal residue" evidence="3">
    <location>
        <position position="1"/>
    </location>
</feature>
<name>A0A1D1XMV8_9ARAE</name>
<evidence type="ECO:0000313" key="4">
    <source>
        <dbReference type="EMBL" id="JAT57360.1"/>
    </source>
</evidence>
<dbReference type="PANTHER" id="PTHR46503">
    <property type="entry name" value="INTER-ALPHA-TRYPSIN INHIBITOR HEAVY CHAIN-LIKE PROTEIN"/>
    <property type="match status" value="1"/>
</dbReference>
<dbReference type="InterPro" id="IPR036465">
    <property type="entry name" value="vWFA_dom_sf"/>
</dbReference>